<evidence type="ECO:0000256" key="1">
    <source>
        <dbReference type="SAM" id="Phobius"/>
    </source>
</evidence>
<proteinExistence type="predicted"/>
<feature type="transmembrane region" description="Helical" evidence="1">
    <location>
        <begin position="58"/>
        <end position="79"/>
    </location>
</feature>
<dbReference type="EMBL" id="LT598653">
    <property type="protein sequence ID" value="SBV32208.1"/>
    <property type="molecule type" value="Genomic_DNA"/>
</dbReference>
<evidence type="ECO:0000259" key="2">
    <source>
        <dbReference type="Pfam" id="PF02517"/>
    </source>
</evidence>
<keyword evidence="1" id="KW-0472">Membrane</keyword>
<feature type="transmembrane region" description="Helical" evidence="1">
    <location>
        <begin position="205"/>
        <end position="225"/>
    </location>
</feature>
<accession>A0A1Y5PQA5</accession>
<keyword evidence="1" id="KW-1133">Transmembrane helix</keyword>
<evidence type="ECO:0000313" key="3">
    <source>
        <dbReference type="EMBL" id="SBV32208.1"/>
    </source>
</evidence>
<feature type="transmembrane region" description="Helical" evidence="1">
    <location>
        <begin position="99"/>
        <end position="120"/>
    </location>
</feature>
<organism evidence="3">
    <name type="scientific">uncultured Sphingopyxis sp</name>
    <dbReference type="NCBI Taxonomy" id="310581"/>
    <lineage>
        <taxon>Bacteria</taxon>
        <taxon>Pseudomonadati</taxon>
        <taxon>Pseudomonadota</taxon>
        <taxon>Alphaproteobacteria</taxon>
        <taxon>Sphingomonadales</taxon>
        <taxon>Sphingomonadaceae</taxon>
        <taxon>Sphingopyxis</taxon>
        <taxon>environmental samples</taxon>
    </lineage>
</organism>
<keyword evidence="3" id="KW-0378">Hydrolase</keyword>
<feature type="transmembrane region" description="Helical" evidence="1">
    <location>
        <begin position="237"/>
        <end position="257"/>
    </location>
</feature>
<feature type="domain" description="CAAX prenyl protease 2/Lysostaphin resistance protein A-like" evidence="2">
    <location>
        <begin position="143"/>
        <end position="244"/>
    </location>
</feature>
<name>A0A1Y5PQA5_9SPHN</name>
<reference evidence="3" key="1">
    <citation type="submission" date="2016-03" db="EMBL/GenBank/DDBJ databases">
        <authorList>
            <person name="Ploux O."/>
        </authorList>
    </citation>
    <scope>NUCLEOTIDE SEQUENCE</scope>
    <source>
        <strain evidence="3">UC10</strain>
    </source>
</reference>
<sequence>MTSLSPASPRPLVALSGFRFRLWPILFAALLMQGLLDLGRVPARALYRAGETLWTDHVSVFLLFAIAFQALLGLIAILIMRRLLPAADDHLRWPPGRSYAGPAFLIGIGMGLVMLVADYWPPLAAQAAPDMSYSKYPLDSAGYLLGMITTGLAEETIFRGLLVGMLVVLVPGRLRIGSLDLPVAAYIVALMFGVAHWRSFTVDPFYQAMAQQIYAFAWGLVYVWLMERSRSLFAPMVAHGMGNFTEVAIVIALNAMWT</sequence>
<dbReference type="InterPro" id="IPR003675">
    <property type="entry name" value="Rce1/LyrA-like_dom"/>
</dbReference>
<dbReference type="GO" id="GO:0006508">
    <property type="term" value="P:proteolysis"/>
    <property type="evidence" value="ECO:0007669"/>
    <property type="project" value="UniProtKB-KW"/>
</dbReference>
<dbReference type="GO" id="GO:0004175">
    <property type="term" value="F:endopeptidase activity"/>
    <property type="evidence" value="ECO:0007669"/>
    <property type="project" value="UniProtKB-ARBA"/>
</dbReference>
<keyword evidence="3" id="KW-0645">Protease</keyword>
<dbReference type="GO" id="GO:0080120">
    <property type="term" value="P:CAAX-box protein maturation"/>
    <property type="evidence" value="ECO:0007669"/>
    <property type="project" value="UniProtKB-ARBA"/>
</dbReference>
<dbReference type="AlphaFoldDB" id="A0A1Y5PQA5"/>
<dbReference type="KEGG" id="sphu:SPPYR_1088"/>
<protein>
    <submittedName>
        <fullName evidence="3">CAAX amino terminal protease family</fullName>
    </submittedName>
</protein>
<gene>
    <name evidence="3" type="ORF">SPPYR_1088</name>
</gene>
<feature type="transmembrane region" description="Helical" evidence="1">
    <location>
        <begin position="20"/>
        <end position="38"/>
    </location>
</feature>
<dbReference type="Pfam" id="PF02517">
    <property type="entry name" value="Rce1-like"/>
    <property type="match status" value="1"/>
</dbReference>
<feature type="transmembrane region" description="Helical" evidence="1">
    <location>
        <begin position="140"/>
        <end position="169"/>
    </location>
</feature>
<keyword evidence="1" id="KW-0812">Transmembrane</keyword>
<feature type="transmembrane region" description="Helical" evidence="1">
    <location>
        <begin position="181"/>
        <end position="199"/>
    </location>
</feature>